<dbReference type="Proteomes" id="UP000593574">
    <property type="component" value="Unassembled WGS sequence"/>
</dbReference>
<proteinExistence type="predicted"/>
<evidence type="ECO:0000259" key="2">
    <source>
        <dbReference type="Pfam" id="PF24924"/>
    </source>
</evidence>
<feature type="coiled-coil region" evidence="1">
    <location>
        <begin position="266"/>
        <end position="391"/>
    </location>
</feature>
<dbReference type="AlphaFoldDB" id="A0A7J9B2I3"/>
<dbReference type="InterPro" id="IPR056647">
    <property type="entry name" value="DUF7745"/>
</dbReference>
<feature type="non-terminal residue" evidence="3">
    <location>
        <position position="392"/>
    </location>
</feature>
<sequence length="392" mass="46070">GYVSKLWDFTRISLTQNNLQELKEIWGQCDNEINELFYCHYGDLPYLLDIKVDEHLFRALAQYWNSAYSCFTFRKADLVPTIEEYTVLLRCPKIQTDRVYSRAANKRVDVFALSIYDLVVFPKALGYIDKAVFDLFDRLDKRVTPVPVILAETFRSLNKIEKVSYRVFSKNYSPLKELVAKPRRDDILKEKRMAILQNLQDEDYRLRQFIPATQGLAQCEFSYKDDNYKKKVQERVNDNILVPNQEITRSLEEHLQVIPFELEIIKQDFEKRNLELGNKIEQLEEEKMQLGLDVDVQKLEVDKLRKGKNKAEEDLDSLKTDYKNLHTRAQEDALEKSLLELQNEKAGLRAQVTALEKLLHQYRSHNSAIELRTRLNKIEKLKGKIGELEDAL</sequence>
<dbReference type="PANTHER" id="PTHR48200:SF1">
    <property type="entry name" value="AMINOTRANSFERASE-LIKE PLANT MOBILE DOMAIN-CONTAINING PROTEIN"/>
    <property type="match status" value="1"/>
</dbReference>
<dbReference type="PANTHER" id="PTHR48200">
    <property type="entry name" value="PROTEIN, PUTATIVE-RELATED"/>
    <property type="match status" value="1"/>
</dbReference>
<name>A0A7J9B2I3_9ROSI</name>
<feature type="domain" description="DUF7745" evidence="2">
    <location>
        <begin position="30"/>
        <end position="101"/>
    </location>
</feature>
<organism evidence="3 4">
    <name type="scientific">Gossypium laxum</name>
    <dbReference type="NCBI Taxonomy" id="34288"/>
    <lineage>
        <taxon>Eukaryota</taxon>
        <taxon>Viridiplantae</taxon>
        <taxon>Streptophyta</taxon>
        <taxon>Embryophyta</taxon>
        <taxon>Tracheophyta</taxon>
        <taxon>Spermatophyta</taxon>
        <taxon>Magnoliopsida</taxon>
        <taxon>eudicotyledons</taxon>
        <taxon>Gunneridae</taxon>
        <taxon>Pentapetalae</taxon>
        <taxon>rosids</taxon>
        <taxon>malvids</taxon>
        <taxon>Malvales</taxon>
        <taxon>Malvaceae</taxon>
        <taxon>Malvoideae</taxon>
        <taxon>Gossypium</taxon>
    </lineage>
</organism>
<accession>A0A7J9B2I3</accession>
<evidence type="ECO:0000313" key="4">
    <source>
        <dbReference type="Proteomes" id="UP000593574"/>
    </source>
</evidence>
<evidence type="ECO:0000256" key="1">
    <source>
        <dbReference type="SAM" id="Coils"/>
    </source>
</evidence>
<keyword evidence="1" id="KW-0175">Coiled coil</keyword>
<dbReference type="Pfam" id="PF24924">
    <property type="entry name" value="DUF7745"/>
    <property type="match status" value="1"/>
</dbReference>
<reference evidence="3 4" key="1">
    <citation type="journal article" date="2019" name="Genome Biol. Evol.">
        <title>Insights into the evolution of the New World diploid cottons (Gossypium, subgenus Houzingenia) based on genome sequencing.</title>
        <authorList>
            <person name="Grover C.E."/>
            <person name="Arick M.A. 2nd"/>
            <person name="Thrash A."/>
            <person name="Conover J.L."/>
            <person name="Sanders W.S."/>
            <person name="Peterson D.G."/>
            <person name="Frelichowski J.E."/>
            <person name="Scheffler J.A."/>
            <person name="Scheffler B.E."/>
            <person name="Wendel J.F."/>
        </authorList>
    </citation>
    <scope>NUCLEOTIDE SEQUENCE [LARGE SCALE GENOMIC DNA]</scope>
    <source>
        <strain evidence="3">4</strain>
        <tissue evidence="3">Leaf</tissue>
    </source>
</reference>
<evidence type="ECO:0000313" key="3">
    <source>
        <dbReference type="EMBL" id="MBA0729824.1"/>
    </source>
</evidence>
<protein>
    <recommendedName>
        <fullName evidence="2">DUF7745 domain-containing protein</fullName>
    </recommendedName>
</protein>
<comment type="caution">
    <text evidence="3">The sequence shown here is derived from an EMBL/GenBank/DDBJ whole genome shotgun (WGS) entry which is preliminary data.</text>
</comment>
<keyword evidence="4" id="KW-1185">Reference proteome</keyword>
<dbReference type="EMBL" id="JABEZV010440185">
    <property type="protein sequence ID" value="MBA0729824.1"/>
    <property type="molecule type" value="Genomic_DNA"/>
</dbReference>
<gene>
    <name evidence="3" type="ORF">Golax_025726</name>
</gene>